<evidence type="ECO:0000313" key="1">
    <source>
        <dbReference type="EMBL" id="MCI34668.1"/>
    </source>
</evidence>
<proteinExistence type="predicted"/>
<feature type="non-terminal residue" evidence="1">
    <location>
        <position position="65"/>
    </location>
</feature>
<keyword evidence="2" id="KW-1185">Reference proteome</keyword>
<dbReference type="Proteomes" id="UP000265520">
    <property type="component" value="Unassembled WGS sequence"/>
</dbReference>
<reference evidence="1 2" key="1">
    <citation type="journal article" date="2018" name="Front. Plant Sci.">
        <title>Red Clover (Trifolium pratense) and Zigzag Clover (T. medium) - A Picture of Genomic Similarities and Differences.</title>
        <authorList>
            <person name="Dluhosova J."/>
            <person name="Istvanek J."/>
            <person name="Nedelnik J."/>
            <person name="Repkova J."/>
        </authorList>
    </citation>
    <scope>NUCLEOTIDE SEQUENCE [LARGE SCALE GENOMIC DNA]</scope>
    <source>
        <strain evidence="2">cv. 10/8</strain>
        <tissue evidence="1">Leaf</tissue>
    </source>
</reference>
<accession>A0A392RDH3</accession>
<dbReference type="AlphaFoldDB" id="A0A392RDH3"/>
<sequence>MARDITKLRLGAGAGVSTSVVSVGGATIAGVGASIGGKVTGAGAGTGAAFTGAGAGVAFTGAGAG</sequence>
<protein>
    <submittedName>
        <fullName evidence="1">Uncharacterized protein</fullName>
    </submittedName>
</protein>
<dbReference type="EMBL" id="LXQA010216085">
    <property type="protein sequence ID" value="MCI34668.1"/>
    <property type="molecule type" value="Genomic_DNA"/>
</dbReference>
<comment type="caution">
    <text evidence="1">The sequence shown here is derived from an EMBL/GenBank/DDBJ whole genome shotgun (WGS) entry which is preliminary data.</text>
</comment>
<name>A0A392RDH3_9FABA</name>
<organism evidence="1 2">
    <name type="scientific">Trifolium medium</name>
    <dbReference type="NCBI Taxonomy" id="97028"/>
    <lineage>
        <taxon>Eukaryota</taxon>
        <taxon>Viridiplantae</taxon>
        <taxon>Streptophyta</taxon>
        <taxon>Embryophyta</taxon>
        <taxon>Tracheophyta</taxon>
        <taxon>Spermatophyta</taxon>
        <taxon>Magnoliopsida</taxon>
        <taxon>eudicotyledons</taxon>
        <taxon>Gunneridae</taxon>
        <taxon>Pentapetalae</taxon>
        <taxon>rosids</taxon>
        <taxon>fabids</taxon>
        <taxon>Fabales</taxon>
        <taxon>Fabaceae</taxon>
        <taxon>Papilionoideae</taxon>
        <taxon>50 kb inversion clade</taxon>
        <taxon>NPAAA clade</taxon>
        <taxon>Hologalegina</taxon>
        <taxon>IRL clade</taxon>
        <taxon>Trifolieae</taxon>
        <taxon>Trifolium</taxon>
    </lineage>
</organism>
<evidence type="ECO:0000313" key="2">
    <source>
        <dbReference type="Proteomes" id="UP000265520"/>
    </source>
</evidence>